<feature type="signal peptide" evidence="1">
    <location>
        <begin position="1"/>
        <end position="31"/>
    </location>
</feature>
<dbReference type="EMBL" id="CP024608">
    <property type="protein sequence ID" value="ATQ76714.1"/>
    <property type="molecule type" value="Genomic_DNA"/>
</dbReference>
<dbReference type="InterPro" id="IPR025293">
    <property type="entry name" value="YfiR/HmsC-like"/>
</dbReference>
<name>A0A2D2DP02_9BURK</name>
<evidence type="ECO:0008006" key="4">
    <source>
        <dbReference type="Google" id="ProtNLM"/>
    </source>
</evidence>
<accession>A0A2D2DP02</accession>
<dbReference type="Proteomes" id="UP000229897">
    <property type="component" value="Chromosome"/>
</dbReference>
<protein>
    <recommendedName>
        <fullName evidence="4">Transmembrane protein</fullName>
    </recommendedName>
</protein>
<dbReference type="AlphaFoldDB" id="A0A2D2DP02"/>
<keyword evidence="3" id="KW-1185">Reference proteome</keyword>
<dbReference type="KEGG" id="mass:CR152_21005"/>
<evidence type="ECO:0000313" key="3">
    <source>
        <dbReference type="Proteomes" id="UP000229897"/>
    </source>
</evidence>
<dbReference type="OrthoDB" id="8527941at2"/>
<evidence type="ECO:0000256" key="1">
    <source>
        <dbReference type="SAM" id="SignalP"/>
    </source>
</evidence>
<proteinExistence type="predicted"/>
<gene>
    <name evidence="2" type="ORF">CR152_21005</name>
</gene>
<dbReference type="Pfam" id="PF13689">
    <property type="entry name" value="DUF4154"/>
    <property type="match status" value="1"/>
</dbReference>
<reference evidence="2" key="1">
    <citation type="submission" date="2017-10" db="EMBL/GenBank/DDBJ databases">
        <title>Massilia psychrophilum sp. nov., a novel purple-pigmented bacterium isolated from Tianshan glacier, Xinjiang Municipality, China.</title>
        <authorList>
            <person name="Wang H."/>
        </authorList>
    </citation>
    <scope>NUCLEOTIDE SEQUENCE [LARGE SCALE GENOMIC DNA]</scope>
    <source>
        <strain evidence="2">B2</strain>
    </source>
</reference>
<evidence type="ECO:0000313" key="2">
    <source>
        <dbReference type="EMBL" id="ATQ76714.1"/>
    </source>
</evidence>
<keyword evidence="1" id="KW-0732">Signal</keyword>
<dbReference type="RefSeq" id="WP_099878095.1">
    <property type="nucleotide sequence ID" value="NZ_CP024608.1"/>
</dbReference>
<sequence length="181" mass="19573">MHSERRLPRARRLCWLLLAGLAAAAAAAARADPVPEAAMKAAFIFNFTVFAEWPPEALAGGAPISVCANAGGALFASLSKLHDKVVNGHRIAVRHAGAPLRSCHVLVVERIDRERWRELRRELAGSPVLTVSDDRVVGPDGVVIAMALMDERIVFDVDMALARAARLNLSSKLLRLARSVQ</sequence>
<organism evidence="2 3">
    <name type="scientific">Massilia violaceinigra</name>
    <dbReference type="NCBI Taxonomy" id="2045208"/>
    <lineage>
        <taxon>Bacteria</taxon>
        <taxon>Pseudomonadati</taxon>
        <taxon>Pseudomonadota</taxon>
        <taxon>Betaproteobacteria</taxon>
        <taxon>Burkholderiales</taxon>
        <taxon>Oxalobacteraceae</taxon>
        <taxon>Telluria group</taxon>
        <taxon>Massilia</taxon>
    </lineage>
</organism>
<feature type="chain" id="PRO_5013904484" description="Transmembrane protein" evidence="1">
    <location>
        <begin position="32"/>
        <end position="181"/>
    </location>
</feature>